<protein>
    <submittedName>
        <fullName evidence="1">FAS1 domain-containing protein</fullName>
    </submittedName>
</protein>
<dbReference type="EMBL" id="MU266555">
    <property type="protein sequence ID" value="KAH7920867.1"/>
    <property type="molecule type" value="Genomic_DNA"/>
</dbReference>
<evidence type="ECO:0000313" key="1">
    <source>
        <dbReference type="EMBL" id="KAH7920867.1"/>
    </source>
</evidence>
<proteinExistence type="predicted"/>
<comment type="caution">
    <text evidence="1">The sequence shown here is derived from an EMBL/GenBank/DDBJ whole genome shotgun (WGS) entry which is preliminary data.</text>
</comment>
<sequence length="407" mass="42590">MSNAVKDRFPSPLFSSLSRWGLRNCPSIVLITADKHPSGLSQGCRCSYKIPGRRERTRPLPHLVNMRFLNLIVASLCASAAYSQSLTIDVIEALLGGTSDFDVFLSFVEAIPASDITEFLSLITGNLTFAMPQSAPNGTVSSLLGDPSSIVPLLSYHLITTPIGNTTVAISPNHSIVPTALTDSSAVSLENNQSQSLVLTMESDGSIHILNQPTDVVLTPEGGFTLLSSTYAWASISELLVMPTTLSATLSNNNITTFANDAATAGIVNTLESLYGVTIFVPQDSAFSSAGSTISNLNSSELASVLNGHVINGTFYSPQLATGETKANFAGQTLTTTGSTVSIAGGNTANIVTSDVLLENGVVHIIDSVLILNSLKNSAGPSSTASSFSAGSWPWVSSLAIGCYLFM</sequence>
<organism evidence="1 2">
    <name type="scientific">Leucogyrophana mollusca</name>
    <dbReference type="NCBI Taxonomy" id="85980"/>
    <lineage>
        <taxon>Eukaryota</taxon>
        <taxon>Fungi</taxon>
        <taxon>Dikarya</taxon>
        <taxon>Basidiomycota</taxon>
        <taxon>Agaricomycotina</taxon>
        <taxon>Agaricomycetes</taxon>
        <taxon>Agaricomycetidae</taxon>
        <taxon>Boletales</taxon>
        <taxon>Boletales incertae sedis</taxon>
        <taxon>Leucogyrophana</taxon>
    </lineage>
</organism>
<keyword evidence="2" id="KW-1185">Reference proteome</keyword>
<name>A0ACB8B7X0_9AGAM</name>
<dbReference type="Proteomes" id="UP000790709">
    <property type="component" value="Unassembled WGS sequence"/>
</dbReference>
<accession>A0ACB8B7X0</accession>
<gene>
    <name evidence="1" type="ORF">BV22DRAFT_771064</name>
</gene>
<reference evidence="1" key="1">
    <citation type="journal article" date="2021" name="New Phytol.">
        <title>Evolutionary innovations through gain and loss of genes in the ectomycorrhizal Boletales.</title>
        <authorList>
            <person name="Wu G."/>
            <person name="Miyauchi S."/>
            <person name="Morin E."/>
            <person name="Kuo A."/>
            <person name="Drula E."/>
            <person name="Varga T."/>
            <person name="Kohler A."/>
            <person name="Feng B."/>
            <person name="Cao Y."/>
            <person name="Lipzen A."/>
            <person name="Daum C."/>
            <person name="Hundley H."/>
            <person name="Pangilinan J."/>
            <person name="Johnson J."/>
            <person name="Barry K."/>
            <person name="LaButti K."/>
            <person name="Ng V."/>
            <person name="Ahrendt S."/>
            <person name="Min B."/>
            <person name="Choi I.G."/>
            <person name="Park H."/>
            <person name="Plett J.M."/>
            <person name="Magnuson J."/>
            <person name="Spatafora J.W."/>
            <person name="Nagy L.G."/>
            <person name="Henrissat B."/>
            <person name="Grigoriev I.V."/>
            <person name="Yang Z.L."/>
            <person name="Xu J."/>
            <person name="Martin F.M."/>
        </authorList>
    </citation>
    <scope>NUCLEOTIDE SEQUENCE</scope>
    <source>
        <strain evidence="1">KUC20120723A-06</strain>
    </source>
</reference>
<evidence type="ECO:0000313" key="2">
    <source>
        <dbReference type="Proteomes" id="UP000790709"/>
    </source>
</evidence>